<evidence type="ECO:0000313" key="2">
    <source>
        <dbReference type="RefSeq" id="XP_016515990.1"/>
    </source>
</evidence>
<name>A0A1S4DRD6_TOBAC</name>
<proteinExistence type="predicted"/>
<feature type="domain" description="Tf2-1-like SH3-like" evidence="1">
    <location>
        <begin position="34"/>
        <end position="83"/>
    </location>
</feature>
<reference evidence="2" key="1">
    <citation type="submission" date="2025-08" db="UniProtKB">
        <authorList>
            <consortium name="RefSeq"/>
        </authorList>
    </citation>
    <scope>IDENTIFICATION</scope>
</reference>
<protein>
    <recommendedName>
        <fullName evidence="1">Tf2-1-like SH3-like domain-containing protein</fullName>
    </recommendedName>
</protein>
<dbReference type="PaxDb" id="4097-A0A1S4DRD6"/>
<dbReference type="RefSeq" id="XP_016515990.1">
    <property type="nucleotide sequence ID" value="XM_016660504.1"/>
</dbReference>
<sequence length="103" mass="11700">MEKVKVIQERLCIAHSIQKCYADQIVRDVAYMVGEKVLLRMSPMKGMMQFEKRGKLSLRFIGLFEILEGVGEVAYRLALPPSPAGLEENLAYEEELVAILDLQ</sequence>
<feature type="non-terminal residue" evidence="2">
    <location>
        <position position="103"/>
    </location>
</feature>
<dbReference type="OrthoDB" id="1936407at2759"/>
<dbReference type="Pfam" id="PF24626">
    <property type="entry name" value="SH3_Tf2-1"/>
    <property type="match status" value="1"/>
</dbReference>
<dbReference type="AlphaFoldDB" id="A0A1S4DRD6"/>
<gene>
    <name evidence="2" type="primary">LOC107832642</name>
</gene>
<accession>A0A1S4DRD6</accession>
<dbReference type="KEGG" id="nta:107832642"/>
<dbReference type="PANTHER" id="PTHR46148">
    <property type="entry name" value="CHROMO DOMAIN-CONTAINING PROTEIN"/>
    <property type="match status" value="1"/>
</dbReference>
<organism evidence="2">
    <name type="scientific">Nicotiana tabacum</name>
    <name type="common">Common tobacco</name>
    <dbReference type="NCBI Taxonomy" id="4097"/>
    <lineage>
        <taxon>Eukaryota</taxon>
        <taxon>Viridiplantae</taxon>
        <taxon>Streptophyta</taxon>
        <taxon>Embryophyta</taxon>
        <taxon>Tracheophyta</taxon>
        <taxon>Spermatophyta</taxon>
        <taxon>Magnoliopsida</taxon>
        <taxon>eudicotyledons</taxon>
        <taxon>Gunneridae</taxon>
        <taxon>Pentapetalae</taxon>
        <taxon>asterids</taxon>
        <taxon>lamiids</taxon>
        <taxon>Solanales</taxon>
        <taxon>Solanaceae</taxon>
        <taxon>Nicotianoideae</taxon>
        <taxon>Nicotianeae</taxon>
        <taxon>Nicotiana</taxon>
    </lineage>
</organism>
<evidence type="ECO:0000259" key="1">
    <source>
        <dbReference type="Pfam" id="PF24626"/>
    </source>
</evidence>
<dbReference type="PANTHER" id="PTHR46148:SF60">
    <property type="entry name" value="CHROMO DOMAIN-CONTAINING PROTEIN"/>
    <property type="match status" value="1"/>
</dbReference>
<dbReference type="InterPro" id="IPR056924">
    <property type="entry name" value="SH3_Tf2-1"/>
</dbReference>